<gene>
    <name evidence="2" type="ORF">LCGC14_2461120</name>
</gene>
<name>A0A0F9BD83_9ZZZZ</name>
<evidence type="ECO:0000313" key="2">
    <source>
        <dbReference type="EMBL" id="KKL19874.1"/>
    </source>
</evidence>
<organism evidence="2">
    <name type="scientific">marine sediment metagenome</name>
    <dbReference type="NCBI Taxonomy" id="412755"/>
    <lineage>
        <taxon>unclassified sequences</taxon>
        <taxon>metagenomes</taxon>
        <taxon>ecological metagenomes</taxon>
    </lineage>
</organism>
<protein>
    <submittedName>
        <fullName evidence="2">Uncharacterized protein</fullName>
    </submittedName>
</protein>
<dbReference type="EMBL" id="LAZR01038322">
    <property type="protein sequence ID" value="KKL19874.1"/>
    <property type="molecule type" value="Genomic_DNA"/>
</dbReference>
<accession>A0A0F9BD83</accession>
<evidence type="ECO:0000256" key="1">
    <source>
        <dbReference type="SAM" id="MobiDB-lite"/>
    </source>
</evidence>
<proteinExistence type="predicted"/>
<sequence>CSRKRLPDYAKRPRQKAQEPLKPVKSEVGRDWQTDYLLLKASFIKLESEYEGYRKAVIDTRGGNGAGE</sequence>
<dbReference type="AlphaFoldDB" id="A0A0F9BD83"/>
<comment type="caution">
    <text evidence="2">The sequence shown here is derived from an EMBL/GenBank/DDBJ whole genome shotgun (WGS) entry which is preliminary data.</text>
</comment>
<feature type="region of interest" description="Disordered" evidence="1">
    <location>
        <begin position="1"/>
        <end position="25"/>
    </location>
</feature>
<feature type="non-terminal residue" evidence="2">
    <location>
        <position position="1"/>
    </location>
</feature>
<reference evidence="2" key="1">
    <citation type="journal article" date="2015" name="Nature">
        <title>Complex archaea that bridge the gap between prokaryotes and eukaryotes.</title>
        <authorList>
            <person name="Spang A."/>
            <person name="Saw J.H."/>
            <person name="Jorgensen S.L."/>
            <person name="Zaremba-Niedzwiedzka K."/>
            <person name="Martijn J."/>
            <person name="Lind A.E."/>
            <person name="van Eijk R."/>
            <person name="Schleper C."/>
            <person name="Guy L."/>
            <person name="Ettema T.J."/>
        </authorList>
    </citation>
    <scope>NUCLEOTIDE SEQUENCE</scope>
</reference>